<evidence type="ECO:0000313" key="1">
    <source>
        <dbReference type="EMBL" id="KAL3788040.1"/>
    </source>
</evidence>
<sequence length="365" mass="42672">MTTIAPQQQRRRRHSALLLSSVLIAPLCFANYFGLYQTFTSIKLTPRLQDEIIAPQESRRRHYGKATSQHVYGTERERQNLNDASTFRQLNVTEFPYKCGLILFYHIPCTGGASINRWFKNKISSANNMEYFTFWGRNRTARASFARKMNEQLKHSLGPSEWRLAQAHGCSLLPIQDEDNLRQWRQAVESQGCRFILTTVVRDALSHSISQLKERDYAEMKALKNTGEPIGFTMEEWVSYLGMTNRSAPRVWSSQLDYFLFNCWDKNKELNDTMTKEEKVQKAIRILRNHYDLVVYQNHDLFVEMITKMVGSEQIPLRSSNQHKLEINFTSQELGLLKRKIHENGDVDFINAIRHIYHSHLNYLA</sequence>
<dbReference type="Gene3D" id="3.40.50.300">
    <property type="entry name" value="P-loop containing nucleotide triphosphate hydrolases"/>
    <property type="match status" value="1"/>
</dbReference>
<keyword evidence="2" id="KW-1185">Reference proteome</keyword>
<reference evidence="1 2" key="1">
    <citation type="journal article" date="2020" name="G3 (Bethesda)">
        <title>Improved Reference Genome for Cyclotella cryptica CCMP332, a Model for Cell Wall Morphogenesis, Salinity Adaptation, and Lipid Production in Diatoms (Bacillariophyta).</title>
        <authorList>
            <person name="Roberts W.R."/>
            <person name="Downey K.M."/>
            <person name="Ruck E.C."/>
            <person name="Traller J.C."/>
            <person name="Alverson A.J."/>
        </authorList>
    </citation>
    <scope>NUCLEOTIDE SEQUENCE [LARGE SCALE GENOMIC DNA]</scope>
    <source>
        <strain evidence="1 2">CCMP332</strain>
    </source>
</reference>
<dbReference type="InterPro" id="IPR027417">
    <property type="entry name" value="P-loop_NTPase"/>
</dbReference>
<evidence type="ECO:0000313" key="2">
    <source>
        <dbReference type="Proteomes" id="UP001516023"/>
    </source>
</evidence>
<proteinExistence type="predicted"/>
<comment type="caution">
    <text evidence="1">The sequence shown here is derived from an EMBL/GenBank/DDBJ whole genome shotgun (WGS) entry which is preliminary data.</text>
</comment>
<organism evidence="1 2">
    <name type="scientific">Cyclotella cryptica</name>
    <dbReference type="NCBI Taxonomy" id="29204"/>
    <lineage>
        <taxon>Eukaryota</taxon>
        <taxon>Sar</taxon>
        <taxon>Stramenopiles</taxon>
        <taxon>Ochrophyta</taxon>
        <taxon>Bacillariophyta</taxon>
        <taxon>Coscinodiscophyceae</taxon>
        <taxon>Thalassiosirophycidae</taxon>
        <taxon>Stephanodiscales</taxon>
        <taxon>Stephanodiscaceae</taxon>
        <taxon>Cyclotella</taxon>
    </lineage>
</organism>
<accession>A0ABD3PP06</accession>
<protein>
    <recommendedName>
        <fullName evidence="3">Sulfotransferase domain-containing protein</fullName>
    </recommendedName>
</protein>
<gene>
    <name evidence="1" type="ORF">HJC23_008384</name>
</gene>
<name>A0ABD3PP06_9STRA</name>
<dbReference type="Proteomes" id="UP001516023">
    <property type="component" value="Unassembled WGS sequence"/>
</dbReference>
<dbReference type="EMBL" id="JABMIG020000163">
    <property type="protein sequence ID" value="KAL3788040.1"/>
    <property type="molecule type" value="Genomic_DNA"/>
</dbReference>
<evidence type="ECO:0008006" key="3">
    <source>
        <dbReference type="Google" id="ProtNLM"/>
    </source>
</evidence>
<dbReference type="AlphaFoldDB" id="A0ABD3PP06"/>